<dbReference type="Proteomes" id="UP000323144">
    <property type="component" value="Chromosome"/>
</dbReference>
<dbReference type="AlphaFoldDB" id="A0A5B9Y4R4"/>
<keyword evidence="2" id="KW-1185">Reference proteome</keyword>
<organism evidence="1 2">
    <name type="scientific">Spiroplasma chinense</name>
    <dbReference type="NCBI Taxonomy" id="216932"/>
    <lineage>
        <taxon>Bacteria</taxon>
        <taxon>Bacillati</taxon>
        <taxon>Mycoplasmatota</taxon>
        <taxon>Mollicutes</taxon>
        <taxon>Entomoplasmatales</taxon>
        <taxon>Spiroplasmataceae</taxon>
        <taxon>Spiroplasma</taxon>
    </lineage>
</organism>
<evidence type="ECO:0000313" key="2">
    <source>
        <dbReference type="Proteomes" id="UP000323144"/>
    </source>
</evidence>
<reference evidence="1 2" key="1">
    <citation type="submission" date="2019-08" db="EMBL/GenBank/DDBJ databases">
        <title>Complete genome sequence of Spiroplasma chinense CCH (DSM 19755).</title>
        <authorList>
            <person name="Shen H.-Y."/>
            <person name="Lin Y.-C."/>
            <person name="Chou L."/>
            <person name="Kuo C.-H."/>
        </authorList>
    </citation>
    <scope>NUCLEOTIDE SEQUENCE [LARGE SCALE GENOMIC DNA]</scope>
    <source>
        <strain evidence="1 2">CCH</strain>
    </source>
</reference>
<name>A0A5B9Y4R4_9MOLU</name>
<sequence length="56" mass="6982">MDINIFKLIDSRILVILPLRVFVYRQDNKFKKIMHTNFNLDIFKEKFSKFFWEELV</sequence>
<gene>
    <name evidence="1" type="ORF">SCHIN_v1c09650</name>
</gene>
<evidence type="ECO:0000313" key="1">
    <source>
        <dbReference type="EMBL" id="QEH62158.1"/>
    </source>
</evidence>
<protein>
    <submittedName>
        <fullName evidence="1">Uncharacterized protein</fullName>
    </submittedName>
</protein>
<accession>A0A5B9Y4R4</accession>
<proteinExistence type="predicted"/>
<dbReference type="KEGG" id="schi:SCHIN_v1c09650"/>
<dbReference type="EMBL" id="CP043026">
    <property type="protein sequence ID" value="QEH62158.1"/>
    <property type="molecule type" value="Genomic_DNA"/>
</dbReference>